<feature type="region of interest" description="Disordered" evidence="1">
    <location>
        <begin position="152"/>
        <end position="181"/>
    </location>
</feature>
<dbReference type="STRING" id="1658172.A0A1B7NVP1"/>
<proteinExistence type="predicted"/>
<feature type="compositionally biased region" description="Polar residues" evidence="1">
    <location>
        <begin position="1"/>
        <end position="14"/>
    </location>
</feature>
<dbReference type="Gene3D" id="3.10.129.10">
    <property type="entry name" value="Hotdog Thioesterase"/>
    <property type="match status" value="1"/>
</dbReference>
<feature type="region of interest" description="Disordered" evidence="1">
    <location>
        <begin position="69"/>
        <end position="95"/>
    </location>
</feature>
<keyword evidence="3" id="KW-1185">Reference proteome</keyword>
<organism evidence="2 3">
    <name type="scientific">Emergomyces africanus</name>
    <dbReference type="NCBI Taxonomy" id="1955775"/>
    <lineage>
        <taxon>Eukaryota</taxon>
        <taxon>Fungi</taxon>
        <taxon>Dikarya</taxon>
        <taxon>Ascomycota</taxon>
        <taxon>Pezizomycotina</taxon>
        <taxon>Eurotiomycetes</taxon>
        <taxon>Eurotiomycetidae</taxon>
        <taxon>Onygenales</taxon>
        <taxon>Ajellomycetaceae</taxon>
        <taxon>Emergomyces</taxon>
    </lineage>
</organism>
<feature type="region of interest" description="Disordered" evidence="1">
    <location>
        <begin position="1"/>
        <end position="23"/>
    </location>
</feature>
<evidence type="ECO:0000256" key="1">
    <source>
        <dbReference type="SAM" id="MobiDB-lite"/>
    </source>
</evidence>
<gene>
    <name evidence="2" type="ORF">ACJ72_04802</name>
</gene>
<evidence type="ECO:0000313" key="3">
    <source>
        <dbReference type="Proteomes" id="UP000091918"/>
    </source>
</evidence>
<evidence type="ECO:0000313" key="2">
    <source>
        <dbReference type="EMBL" id="OAX80855.1"/>
    </source>
</evidence>
<dbReference type="GO" id="GO:0019171">
    <property type="term" value="F:(3R)-hydroxyacyl-[acyl-carrier-protein] dehydratase activity"/>
    <property type="evidence" value="ECO:0007669"/>
    <property type="project" value="TreeGrafter"/>
</dbReference>
<comment type="caution">
    <text evidence="2">The sequence shown here is derived from an EMBL/GenBank/DDBJ whole genome shotgun (WGS) entry which is preliminary data.</text>
</comment>
<dbReference type="OrthoDB" id="3257538at2759"/>
<reference evidence="2 3" key="1">
    <citation type="submission" date="2015-07" db="EMBL/GenBank/DDBJ databases">
        <title>Emmonsia species relationships and genome sequence.</title>
        <authorList>
            <person name="Cuomo C.A."/>
            <person name="Schwartz I.S."/>
            <person name="Kenyon C."/>
            <person name="de Hoog G.S."/>
            <person name="Govender N.P."/>
            <person name="Botha A."/>
            <person name="Moreno L."/>
            <person name="de Vries M."/>
            <person name="Munoz J.F."/>
            <person name="Stielow J.B."/>
        </authorList>
    </citation>
    <scope>NUCLEOTIDE SEQUENCE [LARGE SCALE GENOMIC DNA]</scope>
    <source>
        <strain evidence="2 3">CBS 136260</strain>
    </source>
</reference>
<protein>
    <recommendedName>
        <fullName evidence="4">MaoC-like domain-containing protein</fullName>
    </recommendedName>
</protein>
<evidence type="ECO:0008006" key="4">
    <source>
        <dbReference type="Google" id="ProtNLM"/>
    </source>
</evidence>
<name>A0A1B7NVP1_9EURO</name>
<dbReference type="PANTHER" id="PTHR28152">
    <property type="entry name" value="HYDROXYACYL-THIOESTER DEHYDRATASE TYPE 2, MITOCHONDRIAL"/>
    <property type="match status" value="1"/>
</dbReference>
<dbReference type="Proteomes" id="UP000091918">
    <property type="component" value="Unassembled WGS sequence"/>
</dbReference>
<feature type="compositionally biased region" description="Low complexity" evidence="1">
    <location>
        <begin position="152"/>
        <end position="179"/>
    </location>
</feature>
<dbReference type="PANTHER" id="PTHR28152:SF1">
    <property type="entry name" value="HYDROXYACYL-THIOESTER DEHYDRATASE TYPE 2, MITOCHONDRIAL"/>
    <property type="match status" value="1"/>
</dbReference>
<dbReference type="EMBL" id="LGUA01000602">
    <property type="protein sequence ID" value="OAX80855.1"/>
    <property type="molecule type" value="Genomic_DNA"/>
</dbReference>
<sequence length="413" mass="45960">MLSSTFKHANSRASALSLPQIQSRRSLSSSALRTQLSQLPQRRLPLFYDYLTPQQSHLLNLSLTGFVPTTTTPNNAEPSLRTTTNTTPPTTLPSSTLNPTPMPAGHHLVYFPPQVPTSQLLPDGTDILHYPGPPFNRRMWAGGWVRFNNNNFPPITNKNKNNKNNSNDNNDNNNNVSNDNRGRLLLNGQRAVCMEGIRDVSVKGKEGDEKVFVGVERRVAAVAEGEDEEEVRRRVWTEDEGEWGDAVVVERRNLVFMRDRKGIVEEEEGIGNDGISRRVVKAPTLPELSHSLVPSRSLLFRYSALTFNAHSIHLNPSYARNVEGYPDLLVHGPLTLTLMLTVFQNHISDISAGRAVIDSIEYRNLAPLLVEQEMRVCAKQKDSNDGAARAWDIWVEGADGGLAVKGTVHVQIH</sequence>
<dbReference type="AlphaFoldDB" id="A0A1B7NVP1"/>
<feature type="compositionally biased region" description="Polar residues" evidence="1">
    <location>
        <begin position="69"/>
        <end position="81"/>
    </location>
</feature>
<accession>A0A1B7NVP1</accession>
<dbReference type="InterPro" id="IPR052741">
    <property type="entry name" value="Mitochondrial_HTD2"/>
</dbReference>
<dbReference type="SUPFAM" id="SSF54637">
    <property type="entry name" value="Thioesterase/thiol ester dehydrase-isomerase"/>
    <property type="match status" value="1"/>
</dbReference>
<feature type="compositionally biased region" description="Low complexity" evidence="1">
    <location>
        <begin position="82"/>
        <end position="95"/>
    </location>
</feature>
<dbReference type="GO" id="GO:0005739">
    <property type="term" value="C:mitochondrion"/>
    <property type="evidence" value="ECO:0007669"/>
    <property type="project" value="TreeGrafter"/>
</dbReference>
<dbReference type="InterPro" id="IPR029069">
    <property type="entry name" value="HotDog_dom_sf"/>
</dbReference>